<keyword evidence="1" id="KW-1133">Transmembrane helix</keyword>
<organism evidence="2 3">
    <name type="scientific">Saccharothrix texasensis</name>
    <dbReference type="NCBI Taxonomy" id="103734"/>
    <lineage>
        <taxon>Bacteria</taxon>
        <taxon>Bacillati</taxon>
        <taxon>Actinomycetota</taxon>
        <taxon>Actinomycetes</taxon>
        <taxon>Pseudonocardiales</taxon>
        <taxon>Pseudonocardiaceae</taxon>
        <taxon>Saccharothrix</taxon>
    </lineage>
</organism>
<evidence type="ECO:0008006" key="4">
    <source>
        <dbReference type="Google" id="ProtNLM"/>
    </source>
</evidence>
<dbReference type="RefSeq" id="WP_123746972.1">
    <property type="nucleotide sequence ID" value="NZ_RJKM01000001.1"/>
</dbReference>
<gene>
    <name evidence="2" type="ORF">EDD40_7438</name>
</gene>
<evidence type="ECO:0000313" key="2">
    <source>
        <dbReference type="EMBL" id="ROP41952.1"/>
    </source>
</evidence>
<evidence type="ECO:0000313" key="3">
    <source>
        <dbReference type="Proteomes" id="UP000268727"/>
    </source>
</evidence>
<accession>A0A3N1HI25</accession>
<comment type="caution">
    <text evidence="2">The sequence shown here is derived from an EMBL/GenBank/DDBJ whole genome shotgun (WGS) entry which is preliminary data.</text>
</comment>
<dbReference type="InterPro" id="IPR047789">
    <property type="entry name" value="CU044_5270-like"/>
</dbReference>
<dbReference type="Proteomes" id="UP000268727">
    <property type="component" value="Unassembled WGS sequence"/>
</dbReference>
<keyword evidence="1" id="KW-0472">Membrane</keyword>
<dbReference type="EMBL" id="RJKM01000001">
    <property type="protein sequence ID" value="ROP41952.1"/>
    <property type="molecule type" value="Genomic_DNA"/>
</dbReference>
<feature type="transmembrane region" description="Helical" evidence="1">
    <location>
        <begin position="49"/>
        <end position="70"/>
    </location>
</feature>
<keyword evidence="1" id="KW-0812">Transmembrane</keyword>
<evidence type="ECO:0000256" key="1">
    <source>
        <dbReference type="SAM" id="Phobius"/>
    </source>
</evidence>
<proteinExistence type="predicted"/>
<dbReference type="OrthoDB" id="3387554at2"/>
<protein>
    <recommendedName>
        <fullName evidence="4">CU044_5270 family protein</fullName>
    </recommendedName>
</protein>
<dbReference type="NCBIfam" id="NF038083">
    <property type="entry name" value="CU044_5270_fam"/>
    <property type="match status" value="1"/>
</dbReference>
<keyword evidence="3" id="KW-1185">Reference proteome</keyword>
<sequence>MREDEMDHVVRGVRGDTAPMTDESFIANREKVLALTVTGRPAGRPARRWWGVAAGVAALAAGGVLAQVALGGPTPATAEAAQTLTRAADAITTTDPVLGPGQYRYAISRGRSAVQTRQGGQDFRWLGEEVLEVWLPAAEGEEYLVRPRDTGRRDWLVGTEEQARSAGVDLRPAAQDEVRGRCDRQCQEDPGAWQQPNARFIAGLPRAPEALLERLLADGRGRGSSDHQEALVLASDLLRSGKVPADLRAALFRALALLPGLEVVDQSANLDGRRGVALAVTDGDDRQEVIVDPTTGEFIGDRRVLTESDGTLPAGTVVESGSVTTAVVDGIGVHP</sequence>
<dbReference type="AlphaFoldDB" id="A0A3N1HI25"/>
<reference evidence="2 3" key="1">
    <citation type="submission" date="2018-11" db="EMBL/GenBank/DDBJ databases">
        <title>Sequencing the genomes of 1000 actinobacteria strains.</title>
        <authorList>
            <person name="Klenk H.-P."/>
        </authorList>
    </citation>
    <scope>NUCLEOTIDE SEQUENCE [LARGE SCALE GENOMIC DNA]</scope>
    <source>
        <strain evidence="2 3">DSM 44231</strain>
    </source>
</reference>
<name>A0A3N1HI25_9PSEU</name>